<dbReference type="RefSeq" id="WP_016426274.1">
    <property type="nucleotide sequence ID" value="NZ_CABKRV010000002.1"/>
</dbReference>
<evidence type="ECO:0000313" key="3">
    <source>
        <dbReference type="EMBL" id="SUM87308.1"/>
    </source>
</evidence>
<proteinExistence type="predicted"/>
<name>A0A7Z7QNQ1_STASC</name>
<dbReference type="Proteomes" id="UP000572988">
    <property type="component" value="Unassembled WGS sequence"/>
</dbReference>
<keyword evidence="5" id="KW-1185">Reference proteome</keyword>
<dbReference type="EMBL" id="POVK01000045">
    <property type="protein sequence ID" value="NHA34966.1"/>
    <property type="molecule type" value="Genomic_DNA"/>
</dbReference>
<evidence type="ECO:0000313" key="2">
    <source>
        <dbReference type="EMBL" id="NHA34966.1"/>
    </source>
</evidence>
<evidence type="ECO:0000313" key="1">
    <source>
        <dbReference type="EMBL" id="CAD7358988.1"/>
    </source>
</evidence>
<gene>
    <name evidence="2" type="ORF">C1O36_10875</name>
    <name evidence="3" type="ORF">NCTC12218_00574</name>
</gene>
<sequence length="175" mass="20866">MIIDKLETFILNIDQMHHRMARRKLLKLLRQANLQVVIHTEWIKHQQKHMLKIQIPKRALPYVISFISFHHYRIYQIVPLSLLELMEPLQLRPREENRFELHIDGLNDPFIKDKVIDILNVFQNKRIHYSFAKDKLKVTTTPEVLCQLIATLATRHIDICQASAPARCYRQSRIS</sequence>
<dbReference type="AlphaFoldDB" id="A0A7Z7QNQ1"/>
<dbReference type="EMBL" id="LR962863">
    <property type="protein sequence ID" value="CAD7358988.1"/>
    <property type="molecule type" value="Genomic_DNA"/>
</dbReference>
<reference evidence="2 5" key="1">
    <citation type="submission" date="2018-01" db="EMBL/GenBank/DDBJ databases">
        <title>Complete genome sequence of Staphylococcus Scheliferi isolated from human.</title>
        <authorList>
            <person name="Abouelkhair M.A."/>
            <person name="Bemis D.A."/>
            <person name="Kania S.A."/>
        </authorList>
    </citation>
    <scope>NUCLEOTIDE SEQUENCE [LARGE SCALE GENOMIC DNA]</scope>
    <source>
        <strain evidence="2 5">ATCC 43808</strain>
    </source>
</reference>
<organism evidence="3">
    <name type="scientific">Staphylococcus schleiferi</name>
    <dbReference type="NCBI Taxonomy" id="1295"/>
    <lineage>
        <taxon>Bacteria</taxon>
        <taxon>Bacillati</taxon>
        <taxon>Bacillota</taxon>
        <taxon>Bacilli</taxon>
        <taxon>Bacillales</taxon>
        <taxon>Staphylococcaceae</taxon>
        <taxon>Staphylococcus</taxon>
    </lineage>
</organism>
<dbReference type="Proteomes" id="UP000264146">
    <property type="component" value="Chromosome"/>
</dbReference>
<evidence type="ECO:0000313" key="4">
    <source>
        <dbReference type="Proteomes" id="UP000264146"/>
    </source>
</evidence>
<reference evidence="1 4" key="3">
    <citation type="submission" date="2020-11" db="EMBL/GenBank/DDBJ databases">
        <authorList>
            <consortium name="Pathogen Informatics"/>
        </authorList>
    </citation>
    <scope>NUCLEOTIDE SEQUENCE [LARGE SCALE GENOMIC DNA]</scope>
    <source>
        <strain evidence="1 4">NCTC12218</strain>
    </source>
</reference>
<dbReference type="EMBL" id="UHEF01000001">
    <property type="protein sequence ID" value="SUM87308.1"/>
    <property type="molecule type" value="Genomic_DNA"/>
</dbReference>
<reference evidence="3" key="2">
    <citation type="submission" date="2018-06" db="EMBL/GenBank/DDBJ databases">
        <authorList>
            <consortium name="Pathogen Informatics"/>
            <person name="Doyle S."/>
        </authorList>
    </citation>
    <scope>NUCLEOTIDE SEQUENCE [LARGE SCALE GENOMIC DNA]</scope>
    <source>
        <strain evidence="3">NCTC12218</strain>
    </source>
</reference>
<protein>
    <submittedName>
        <fullName evidence="3">Uncharacterized protein</fullName>
    </submittedName>
</protein>
<evidence type="ECO:0000313" key="5">
    <source>
        <dbReference type="Proteomes" id="UP000572988"/>
    </source>
</evidence>
<accession>A0A7Z7QNQ1</accession>